<organism evidence="1 2">
    <name type="scientific">Providencia stuartii (strain MRSN 2154)</name>
    <dbReference type="NCBI Taxonomy" id="1157951"/>
    <lineage>
        <taxon>Bacteria</taxon>
        <taxon>Pseudomonadati</taxon>
        <taxon>Pseudomonadota</taxon>
        <taxon>Gammaproteobacteria</taxon>
        <taxon>Enterobacterales</taxon>
        <taxon>Morganellaceae</taxon>
        <taxon>Providencia</taxon>
    </lineage>
</organism>
<dbReference type="KEGG" id="psi:S70_04710"/>
<dbReference type="RefSeq" id="WP_014656522.1">
    <property type="nucleotide sequence ID" value="NC_017731.1"/>
</dbReference>
<dbReference type="AlphaFoldDB" id="A0A140NLG6"/>
<gene>
    <name evidence="1" type="ordered locus">S70_04710</name>
</gene>
<dbReference type="EMBL" id="CP003488">
    <property type="protein sequence ID" value="AFH92822.1"/>
    <property type="molecule type" value="Genomic_DNA"/>
</dbReference>
<protein>
    <submittedName>
        <fullName evidence="1">Uncharacterized protein</fullName>
    </submittedName>
</protein>
<sequence length="75" mass="8616">MKIEYVTSKTGNTAKVVILSFITERRKLNRIVDTVKLWTPVQESSTGFFFRVTTIYGKASHVLRAYKIICSEESK</sequence>
<reference evidence="2" key="2">
    <citation type="submission" date="2012-04" db="EMBL/GenBank/DDBJ databases">
        <title>Complete genome sequence of Providencia stuartii clinical isolate MRSN 2154.</title>
        <authorList>
            <person name="Clifford R.J."/>
            <person name="Hang J."/>
            <person name="Riley M.C."/>
            <person name="Onmus-Leone F."/>
            <person name="Kuschner R.A."/>
            <person name="Lesho E.P."/>
            <person name="Waterman P.E."/>
        </authorList>
    </citation>
    <scope>NUCLEOTIDE SEQUENCE [LARGE SCALE GENOMIC DNA]</scope>
    <source>
        <strain evidence="2">MRSN 2154</strain>
    </source>
</reference>
<name>A0A140NLG6_PROSM</name>
<reference evidence="1 2" key="1">
    <citation type="journal article" date="2012" name="J. Bacteriol.">
        <title>Complete Genome Sequence of Providencia stuartii Clinical Isolate MRSN 2154.</title>
        <authorList>
            <person name="Clifford R.J."/>
            <person name="Hang J."/>
            <person name="Riley M.C."/>
            <person name="Onmus-Leone F."/>
            <person name="Kuschner R.A."/>
            <person name="Lesho E.P."/>
            <person name="Waterman P.E."/>
        </authorList>
    </citation>
    <scope>NUCLEOTIDE SEQUENCE [LARGE SCALE GENOMIC DNA]</scope>
    <source>
        <strain evidence="1 2">MRSN 2154</strain>
    </source>
</reference>
<evidence type="ECO:0000313" key="2">
    <source>
        <dbReference type="Proteomes" id="UP000005012"/>
    </source>
</evidence>
<accession>A0A140NLG6</accession>
<dbReference type="OrthoDB" id="6461425at2"/>
<dbReference type="HOGENOM" id="CLU_183680_0_0_6"/>
<dbReference type="Proteomes" id="UP000005012">
    <property type="component" value="Chromosome"/>
</dbReference>
<proteinExistence type="predicted"/>
<evidence type="ECO:0000313" key="1">
    <source>
        <dbReference type="EMBL" id="AFH92822.1"/>
    </source>
</evidence>